<evidence type="ECO:0000256" key="1">
    <source>
        <dbReference type="ARBA" id="ARBA00004571"/>
    </source>
</evidence>
<evidence type="ECO:0000256" key="4">
    <source>
        <dbReference type="ARBA" id="ARBA00022692"/>
    </source>
</evidence>
<evidence type="ECO:0000313" key="8">
    <source>
        <dbReference type="EMBL" id="WEK35972.1"/>
    </source>
</evidence>
<evidence type="ECO:0000256" key="2">
    <source>
        <dbReference type="ARBA" id="ARBA00022448"/>
    </source>
</evidence>
<keyword evidence="6" id="KW-0998">Cell outer membrane</keyword>
<dbReference type="SUPFAM" id="SSF56935">
    <property type="entry name" value="Porins"/>
    <property type="match status" value="1"/>
</dbReference>
<evidence type="ECO:0000256" key="6">
    <source>
        <dbReference type="ARBA" id="ARBA00023237"/>
    </source>
</evidence>
<proteinExistence type="predicted"/>
<evidence type="ECO:0000256" key="3">
    <source>
        <dbReference type="ARBA" id="ARBA00022452"/>
    </source>
</evidence>
<evidence type="ECO:0008006" key="10">
    <source>
        <dbReference type="Google" id="ProtNLM"/>
    </source>
</evidence>
<feature type="signal peptide" evidence="7">
    <location>
        <begin position="1"/>
        <end position="19"/>
    </location>
</feature>
<dbReference type="PANTHER" id="PTHR30069">
    <property type="entry name" value="TONB-DEPENDENT OUTER MEMBRANE RECEPTOR"/>
    <property type="match status" value="1"/>
</dbReference>
<evidence type="ECO:0000313" key="9">
    <source>
        <dbReference type="Proteomes" id="UP001220610"/>
    </source>
</evidence>
<keyword evidence="4" id="KW-0812">Transmembrane</keyword>
<comment type="subcellular location">
    <subcellularLocation>
        <location evidence="1">Cell outer membrane</location>
        <topology evidence="1">Multi-pass membrane protein</topology>
    </subcellularLocation>
</comment>
<dbReference type="GO" id="GO:0044718">
    <property type="term" value="P:siderophore transmembrane transport"/>
    <property type="evidence" value="ECO:0007669"/>
    <property type="project" value="TreeGrafter"/>
</dbReference>
<dbReference type="GO" id="GO:0009279">
    <property type="term" value="C:cell outer membrane"/>
    <property type="evidence" value="ECO:0007669"/>
    <property type="project" value="UniProtKB-SubCell"/>
</dbReference>
<evidence type="ECO:0000256" key="7">
    <source>
        <dbReference type="SAM" id="SignalP"/>
    </source>
</evidence>
<reference evidence="8" key="1">
    <citation type="submission" date="2023-03" db="EMBL/GenBank/DDBJ databases">
        <title>Andean soil-derived lignocellulolytic bacterial consortium as a source of novel taxa and putative plastic-active enzymes.</title>
        <authorList>
            <person name="Diaz-Garcia L."/>
            <person name="Chuvochina M."/>
            <person name="Feuerriegel G."/>
            <person name="Bunk B."/>
            <person name="Sproer C."/>
            <person name="Streit W.R."/>
            <person name="Rodriguez L.M."/>
            <person name="Overmann J."/>
            <person name="Jimenez D.J."/>
        </authorList>
    </citation>
    <scope>NUCLEOTIDE SEQUENCE</scope>
    <source>
        <strain evidence="8">MAG 7</strain>
    </source>
</reference>
<sequence length="671" mass="74283">MKVFITGSIGLLLALSASAQTLPAARRDTLFTDSLPVRSLQEVIVIARQSIANKNPKLLSGLDSYLESHQQVNMIKRGAYAWEPLLNGMATERSVITIDGMRIYGACTDKMDPVTSYVETTNLSQAVIHSGQSGGANGATIAGSIDLVRNKAGFGPEGSRGQAFAGFETNNQQKIAGGAYQYSTEKSFADLDLTYRDANNYKAGKGDEVSWSQFTKYNVSANLGRMLSPHQQVEASLIYDRASNVGYPALPMDVSLAEAFIGSLAYKQHQPLPFIDYWESKLYYNSVTHVMDDSQRPDVPVRMDMPGWSRTSGGYSVINGEARRHQWKATLSAHHNYSLAEMTMFSNDPGEKDMFMLTWPGVHTYYGGLFASDQYAFASNWTLSASAGLGMQYNRVNQGLGLESMQIFYPDMSRSQQHWLKSFAASLRFKPSSWQFSLGAAYGERAPGVSEGYGFYLFNSFDRFDYIGNPHLKKERSLEANASIGFSNQQLDIQWKNAFFHINDYIIGIPDPAVLPMTIGAAGIKVYQSLRYAQLFNSSLEAAYTFSPLWSLSGKASYRRGRSNEGGNLPLIQPLSYGSTLQFKRKALSSGVSLEGALRQTKYNPAFGETAAGAYTLVNLWAGYKFKLGQQSLLLKAGAENLLDRRYSTFADWNRIPRMGRNIFVNAVFGF</sequence>
<dbReference type="Gene3D" id="2.40.170.20">
    <property type="entry name" value="TonB-dependent receptor, beta-barrel domain"/>
    <property type="match status" value="1"/>
</dbReference>
<evidence type="ECO:0000256" key="5">
    <source>
        <dbReference type="ARBA" id="ARBA00023136"/>
    </source>
</evidence>
<dbReference type="InterPro" id="IPR039426">
    <property type="entry name" value="TonB-dep_rcpt-like"/>
</dbReference>
<dbReference type="Proteomes" id="UP001220610">
    <property type="component" value="Chromosome"/>
</dbReference>
<dbReference type="GO" id="GO:0015344">
    <property type="term" value="F:siderophore uptake transmembrane transporter activity"/>
    <property type="evidence" value="ECO:0007669"/>
    <property type="project" value="TreeGrafter"/>
</dbReference>
<dbReference type="InterPro" id="IPR036942">
    <property type="entry name" value="Beta-barrel_TonB_sf"/>
</dbReference>
<keyword evidence="2" id="KW-0813">Transport</keyword>
<keyword evidence="3" id="KW-1134">Transmembrane beta strand</keyword>
<gene>
    <name evidence="8" type="ORF">P0Y53_00540</name>
</gene>
<dbReference type="EMBL" id="CP119311">
    <property type="protein sequence ID" value="WEK35972.1"/>
    <property type="molecule type" value="Genomic_DNA"/>
</dbReference>
<name>A0AAJ5WUN9_9BACT</name>
<organism evidence="8 9">
    <name type="scientific">Candidatus Pseudobacter hemicellulosilyticus</name>
    <dbReference type="NCBI Taxonomy" id="3121375"/>
    <lineage>
        <taxon>Bacteria</taxon>
        <taxon>Pseudomonadati</taxon>
        <taxon>Bacteroidota</taxon>
        <taxon>Chitinophagia</taxon>
        <taxon>Chitinophagales</taxon>
        <taxon>Chitinophagaceae</taxon>
        <taxon>Pseudobacter</taxon>
    </lineage>
</organism>
<protein>
    <recommendedName>
        <fullName evidence="10">Iron complex outermembrane receptor protein</fullName>
    </recommendedName>
</protein>
<feature type="chain" id="PRO_5042472092" description="Iron complex outermembrane receptor protein" evidence="7">
    <location>
        <begin position="20"/>
        <end position="671"/>
    </location>
</feature>
<keyword evidence="7" id="KW-0732">Signal</keyword>
<dbReference type="AlphaFoldDB" id="A0AAJ5WUN9"/>
<accession>A0AAJ5WUN9</accession>
<dbReference type="PANTHER" id="PTHR30069:SF40">
    <property type="entry name" value="TONB-DEPENDENT RECEPTOR NMB0964-RELATED"/>
    <property type="match status" value="1"/>
</dbReference>
<keyword evidence="5" id="KW-0472">Membrane</keyword>